<proteinExistence type="predicted"/>
<feature type="region of interest" description="Disordered" evidence="1">
    <location>
        <begin position="85"/>
        <end position="182"/>
    </location>
</feature>
<sequence length="278" mass="30906">MVEIEELKGSLLDLVRRAGRVSADELLKWAEERQLAPLTLYILVEEVLSTGEVRGRGGRRVIDEHFNIDIPLFLELAKEETLQEEQQPLSLLTTPRGAPRATHERRERARPRRRARPTGGSLLRFLTADEAEEHMTTGVQTREEGSTAADAGKTQEAVAAAETEGPASLPSPPPPQPAEQQVPPELAEILADEDLAKAIRYLGRYWSVGRLRFLEDLEELGVKNPKKVLEELWRRGLIELVEPGFGGAGVINATEALLELAEKVQPATRSSLFEIFSR</sequence>
<evidence type="ECO:0000256" key="1">
    <source>
        <dbReference type="SAM" id="MobiDB-lite"/>
    </source>
</evidence>
<protein>
    <submittedName>
        <fullName evidence="2">Uncharacterized protein</fullName>
    </submittedName>
</protein>
<dbReference type="EMBL" id="DTIB01000048">
    <property type="protein sequence ID" value="HGB24845.1"/>
    <property type="molecule type" value="Genomic_DNA"/>
</dbReference>
<reference evidence="2" key="1">
    <citation type="journal article" date="2020" name="mSystems">
        <title>Genome- and Community-Level Interaction Insights into Carbon Utilization and Element Cycling Functions of Hydrothermarchaeota in Hydrothermal Sediment.</title>
        <authorList>
            <person name="Zhou Z."/>
            <person name="Liu Y."/>
            <person name="Xu W."/>
            <person name="Pan J."/>
            <person name="Luo Z.H."/>
            <person name="Li M."/>
        </authorList>
    </citation>
    <scope>NUCLEOTIDE SEQUENCE [LARGE SCALE GENOMIC DNA]</scope>
    <source>
        <strain evidence="2">SpSt-8</strain>
    </source>
</reference>
<gene>
    <name evidence="2" type="ORF">ENV88_02135</name>
</gene>
<organism evidence="2">
    <name type="scientific">Thermofilum pendens</name>
    <dbReference type="NCBI Taxonomy" id="2269"/>
    <lineage>
        <taxon>Archaea</taxon>
        <taxon>Thermoproteota</taxon>
        <taxon>Thermoprotei</taxon>
        <taxon>Thermofilales</taxon>
        <taxon>Thermofilaceae</taxon>
        <taxon>Thermofilum</taxon>
    </lineage>
</organism>
<dbReference type="Pfam" id="PF22511">
    <property type="entry name" value="PBP2"/>
    <property type="match status" value="1"/>
</dbReference>
<evidence type="ECO:0000313" key="2">
    <source>
        <dbReference type="EMBL" id="HGB24845.1"/>
    </source>
</evidence>
<name>A0A7C3WTG8_THEPE</name>
<dbReference type="AlphaFoldDB" id="A0A7C3WTG8"/>
<comment type="caution">
    <text evidence="2">The sequence shown here is derived from an EMBL/GenBank/DDBJ whole genome shotgun (WGS) entry which is preliminary data.</text>
</comment>
<accession>A0A7C3WTG8</accession>
<dbReference type="InterPro" id="IPR054264">
    <property type="entry name" value="PBP2"/>
</dbReference>